<protein>
    <submittedName>
        <fullName evidence="1">Nuclear transport factor 2 family protein</fullName>
    </submittedName>
</protein>
<comment type="caution">
    <text evidence="1">The sequence shown here is derived from an EMBL/GenBank/DDBJ whole genome shotgun (WGS) entry which is preliminary data.</text>
</comment>
<keyword evidence="2" id="KW-1185">Reference proteome</keyword>
<sequence length="129" mass="13865">MRISEIATILAWHDALNSSDIDTLLAVSSDDIELAGSEGAAQGLTALQEWATTAAPTLVPGRMFMHDGVVVVEEQATWSSKPDEAGESRTVATAFRVVHDQVTAVFRHDTLEEALEATDLSEKDLVTDV</sequence>
<dbReference type="EMBL" id="JBDLNV010000004">
    <property type="protein sequence ID" value="MFM1724380.1"/>
    <property type="molecule type" value="Genomic_DNA"/>
</dbReference>
<name>A0ABW9FI03_9NOCA</name>
<dbReference type="InterPro" id="IPR032710">
    <property type="entry name" value="NTF2-like_dom_sf"/>
</dbReference>
<reference evidence="1 2" key="1">
    <citation type="submission" date="2023-11" db="EMBL/GenBank/DDBJ databases">
        <authorList>
            <person name="Val-Calvo J."/>
            <person name="Scortti M."/>
            <person name="Vazquez-Boland J."/>
        </authorList>
    </citation>
    <scope>NUCLEOTIDE SEQUENCE [LARGE SCALE GENOMIC DNA]</scope>
    <source>
        <strain evidence="1 2">PAM 2766</strain>
    </source>
</reference>
<dbReference type="RefSeq" id="WP_420164913.1">
    <property type="nucleotide sequence ID" value="NZ_JBDLNV010000004.1"/>
</dbReference>
<proteinExistence type="predicted"/>
<evidence type="ECO:0000313" key="1">
    <source>
        <dbReference type="EMBL" id="MFM1724380.1"/>
    </source>
</evidence>
<gene>
    <name evidence="1" type="ORF">ABEU20_002967</name>
</gene>
<accession>A0ABW9FI03</accession>
<evidence type="ECO:0000313" key="2">
    <source>
        <dbReference type="Proteomes" id="UP001629745"/>
    </source>
</evidence>
<dbReference type="Proteomes" id="UP001629745">
    <property type="component" value="Unassembled WGS sequence"/>
</dbReference>
<organism evidence="1 2">
    <name type="scientific">Rhodococcus parequi</name>
    <dbReference type="NCBI Taxonomy" id="3137122"/>
    <lineage>
        <taxon>Bacteria</taxon>
        <taxon>Bacillati</taxon>
        <taxon>Actinomycetota</taxon>
        <taxon>Actinomycetes</taxon>
        <taxon>Mycobacteriales</taxon>
        <taxon>Nocardiaceae</taxon>
        <taxon>Rhodococcus</taxon>
    </lineage>
</organism>
<dbReference type="SUPFAM" id="SSF54427">
    <property type="entry name" value="NTF2-like"/>
    <property type="match status" value="1"/>
</dbReference>
<dbReference type="Gene3D" id="3.10.450.50">
    <property type="match status" value="1"/>
</dbReference>